<dbReference type="OrthoDB" id="27923at2759"/>
<dbReference type="GO" id="GO:0005484">
    <property type="term" value="F:SNAP receptor activity"/>
    <property type="evidence" value="ECO:0007669"/>
    <property type="project" value="TreeGrafter"/>
</dbReference>
<evidence type="ECO:0000256" key="6">
    <source>
        <dbReference type="ARBA" id="ARBA00023289"/>
    </source>
</evidence>
<protein>
    <submittedName>
        <fullName evidence="11">Putative snare protein Ykt6</fullName>
    </submittedName>
</protein>
<dbReference type="Gene3D" id="3.30.450.50">
    <property type="entry name" value="Longin domain"/>
    <property type="match status" value="1"/>
</dbReference>
<dbReference type="SUPFAM" id="SSF64356">
    <property type="entry name" value="SNARE-like"/>
    <property type="match status" value="1"/>
</dbReference>
<dbReference type="CDD" id="cd14824">
    <property type="entry name" value="Longin"/>
    <property type="match status" value="1"/>
</dbReference>
<organism evidence="11 12">
    <name type="scientific">Sporormia fimetaria CBS 119925</name>
    <dbReference type="NCBI Taxonomy" id="1340428"/>
    <lineage>
        <taxon>Eukaryota</taxon>
        <taxon>Fungi</taxon>
        <taxon>Dikarya</taxon>
        <taxon>Ascomycota</taxon>
        <taxon>Pezizomycotina</taxon>
        <taxon>Dothideomycetes</taxon>
        <taxon>Pleosporomycetidae</taxon>
        <taxon>Pleosporales</taxon>
        <taxon>Sporormiaceae</taxon>
        <taxon>Sporormia</taxon>
    </lineage>
</organism>
<keyword evidence="4" id="KW-0564">Palmitate</keyword>
<feature type="domain" description="V-SNARE coiled-coil homology" evidence="10">
    <location>
        <begin position="141"/>
        <end position="201"/>
    </location>
</feature>
<dbReference type="PROSITE" id="PS50859">
    <property type="entry name" value="LONGIN"/>
    <property type="match status" value="1"/>
</dbReference>
<keyword evidence="8" id="KW-0175">Coiled coil</keyword>
<dbReference type="PROSITE" id="PS50892">
    <property type="entry name" value="V_SNARE"/>
    <property type="match status" value="1"/>
</dbReference>
<comment type="subcellular location">
    <subcellularLocation>
        <location evidence="7">Endomembrane system</location>
        <topology evidence="7">Lipid-anchor</topology>
        <orientation evidence="7">Cytoplasmic side</orientation>
    </subcellularLocation>
</comment>
<keyword evidence="6" id="KW-0636">Prenylation</keyword>
<evidence type="ECO:0000313" key="12">
    <source>
        <dbReference type="Proteomes" id="UP000799440"/>
    </source>
</evidence>
<dbReference type="PANTHER" id="PTHR45806:SF1">
    <property type="entry name" value="SYNAPTOBREVIN HOMOLOG YKT6"/>
    <property type="match status" value="1"/>
</dbReference>
<evidence type="ECO:0000256" key="3">
    <source>
        <dbReference type="ARBA" id="ARBA00023136"/>
    </source>
</evidence>
<name>A0A6A6V9Z5_9PLEO</name>
<dbReference type="AlphaFoldDB" id="A0A6A6V9Z5"/>
<evidence type="ECO:0000256" key="7">
    <source>
        <dbReference type="ARBA" id="ARBA00046278"/>
    </source>
</evidence>
<proteinExistence type="inferred from homology"/>
<dbReference type="Pfam" id="PF13774">
    <property type="entry name" value="Longin"/>
    <property type="match status" value="1"/>
</dbReference>
<evidence type="ECO:0000256" key="5">
    <source>
        <dbReference type="ARBA" id="ARBA00023288"/>
    </source>
</evidence>
<sequence>MKITYLGVLRNSGRKEKPLELAVVRDLSSMSRFTHGSMEELQSFAATLVAARAKLNVGLRVEEEGLFVHICRTSKPICAVMITDEEYPDRVAQGVLRSLEDIFLVKYKEKDIEAAKKANSLRLPELDEYIAKYQNPENVDPIMMIQKELNESKVVLHQTIESVLERGEKIDVLVAKSEGLSSQSKMFYTQAKKQNSCCSVM</sequence>
<dbReference type="Gene3D" id="1.20.5.110">
    <property type="match status" value="1"/>
</dbReference>
<dbReference type="GO" id="GO:0006888">
    <property type="term" value="P:endoplasmic reticulum to Golgi vesicle-mediated transport"/>
    <property type="evidence" value="ECO:0007669"/>
    <property type="project" value="TreeGrafter"/>
</dbReference>
<comment type="similarity">
    <text evidence="1">Belongs to the synaptobrevin family.</text>
</comment>
<dbReference type="GO" id="GO:0005794">
    <property type="term" value="C:Golgi apparatus"/>
    <property type="evidence" value="ECO:0007669"/>
    <property type="project" value="TreeGrafter"/>
</dbReference>
<dbReference type="InterPro" id="IPR011012">
    <property type="entry name" value="Longin-like_dom_sf"/>
</dbReference>
<dbReference type="EMBL" id="MU006573">
    <property type="protein sequence ID" value="KAF2747355.1"/>
    <property type="molecule type" value="Genomic_DNA"/>
</dbReference>
<reference evidence="11" key="1">
    <citation type="journal article" date="2020" name="Stud. Mycol.">
        <title>101 Dothideomycetes genomes: a test case for predicting lifestyles and emergence of pathogens.</title>
        <authorList>
            <person name="Haridas S."/>
            <person name="Albert R."/>
            <person name="Binder M."/>
            <person name="Bloem J."/>
            <person name="Labutti K."/>
            <person name="Salamov A."/>
            <person name="Andreopoulos B."/>
            <person name="Baker S."/>
            <person name="Barry K."/>
            <person name="Bills G."/>
            <person name="Bluhm B."/>
            <person name="Cannon C."/>
            <person name="Castanera R."/>
            <person name="Culley D."/>
            <person name="Daum C."/>
            <person name="Ezra D."/>
            <person name="Gonzalez J."/>
            <person name="Henrissat B."/>
            <person name="Kuo A."/>
            <person name="Liang C."/>
            <person name="Lipzen A."/>
            <person name="Lutzoni F."/>
            <person name="Magnuson J."/>
            <person name="Mondo S."/>
            <person name="Nolan M."/>
            <person name="Ohm R."/>
            <person name="Pangilinan J."/>
            <person name="Park H.-J."/>
            <person name="Ramirez L."/>
            <person name="Alfaro M."/>
            <person name="Sun H."/>
            <person name="Tritt A."/>
            <person name="Yoshinaga Y."/>
            <person name="Zwiers L.-H."/>
            <person name="Turgeon B."/>
            <person name="Goodwin S."/>
            <person name="Spatafora J."/>
            <person name="Crous P."/>
            <person name="Grigoriev I."/>
        </authorList>
    </citation>
    <scope>NUCLEOTIDE SEQUENCE</scope>
    <source>
        <strain evidence="11">CBS 119925</strain>
    </source>
</reference>
<feature type="domain" description="Longin" evidence="9">
    <location>
        <begin position="7"/>
        <end position="130"/>
    </location>
</feature>
<keyword evidence="3" id="KW-0472">Membrane</keyword>
<evidence type="ECO:0000256" key="8">
    <source>
        <dbReference type="PROSITE-ProRule" id="PRU00290"/>
    </source>
</evidence>
<evidence type="ECO:0000256" key="4">
    <source>
        <dbReference type="ARBA" id="ARBA00023139"/>
    </source>
</evidence>
<dbReference type="InterPro" id="IPR010908">
    <property type="entry name" value="Longin_dom"/>
</dbReference>
<keyword evidence="12" id="KW-1185">Reference proteome</keyword>
<dbReference type="SUPFAM" id="SSF58038">
    <property type="entry name" value="SNARE fusion complex"/>
    <property type="match status" value="1"/>
</dbReference>
<evidence type="ECO:0000259" key="9">
    <source>
        <dbReference type="PROSITE" id="PS50859"/>
    </source>
</evidence>
<dbReference type="PANTHER" id="PTHR45806">
    <property type="entry name" value="SYNAPTOBREVIN HOMOLOG YKT6"/>
    <property type="match status" value="1"/>
</dbReference>
<evidence type="ECO:0000256" key="1">
    <source>
        <dbReference type="ARBA" id="ARBA00008025"/>
    </source>
</evidence>
<evidence type="ECO:0000259" key="10">
    <source>
        <dbReference type="PROSITE" id="PS50892"/>
    </source>
</evidence>
<dbReference type="Pfam" id="PF00957">
    <property type="entry name" value="Synaptobrevin"/>
    <property type="match status" value="1"/>
</dbReference>
<evidence type="ECO:0000256" key="2">
    <source>
        <dbReference type="ARBA" id="ARBA00022481"/>
    </source>
</evidence>
<evidence type="ECO:0000313" key="11">
    <source>
        <dbReference type="EMBL" id="KAF2747355.1"/>
    </source>
</evidence>
<accession>A0A6A6V9Z5</accession>
<dbReference type="SMART" id="SM01270">
    <property type="entry name" value="Longin"/>
    <property type="match status" value="1"/>
</dbReference>
<keyword evidence="5" id="KW-0449">Lipoprotein</keyword>
<dbReference type="Proteomes" id="UP000799440">
    <property type="component" value="Unassembled WGS sequence"/>
</dbReference>
<keyword evidence="2" id="KW-0488">Methylation</keyword>
<gene>
    <name evidence="11" type="ORF">M011DRAFT_477423</name>
</gene>
<dbReference type="InterPro" id="IPR042855">
    <property type="entry name" value="V_SNARE_CC"/>
</dbReference>